<evidence type="ECO:0000259" key="5">
    <source>
        <dbReference type="Pfam" id="PF13847"/>
    </source>
</evidence>
<name>A0A9J7AUG2_9PROT</name>
<keyword evidence="1 6" id="KW-0489">Methyltransferase</keyword>
<dbReference type="Pfam" id="PF13847">
    <property type="entry name" value="Methyltransf_31"/>
    <property type="match status" value="1"/>
</dbReference>
<organism evidence="6 7">
    <name type="scientific">Nisaea acidiphila</name>
    <dbReference type="NCBI Taxonomy" id="1862145"/>
    <lineage>
        <taxon>Bacteria</taxon>
        <taxon>Pseudomonadati</taxon>
        <taxon>Pseudomonadota</taxon>
        <taxon>Alphaproteobacteria</taxon>
        <taxon>Rhodospirillales</taxon>
        <taxon>Thalassobaculaceae</taxon>
        <taxon>Nisaea</taxon>
    </lineage>
</organism>
<dbReference type="InterPro" id="IPR025714">
    <property type="entry name" value="Methyltranfer_dom"/>
</dbReference>
<dbReference type="PROSITE" id="PS50005">
    <property type="entry name" value="TPR"/>
    <property type="match status" value="1"/>
</dbReference>
<dbReference type="RefSeq" id="WP_257770809.1">
    <property type="nucleotide sequence ID" value="NZ_CP102480.1"/>
</dbReference>
<evidence type="ECO:0000256" key="1">
    <source>
        <dbReference type="ARBA" id="ARBA00022603"/>
    </source>
</evidence>
<accession>A0A9J7AUG2</accession>
<dbReference type="InterPro" id="IPR011990">
    <property type="entry name" value="TPR-like_helical_dom_sf"/>
</dbReference>
<dbReference type="Pfam" id="PF13432">
    <property type="entry name" value="TPR_16"/>
    <property type="match status" value="1"/>
</dbReference>
<dbReference type="Gene3D" id="1.25.40.10">
    <property type="entry name" value="Tetratricopeptide repeat domain"/>
    <property type="match status" value="1"/>
</dbReference>
<dbReference type="AlphaFoldDB" id="A0A9J7AUG2"/>
<evidence type="ECO:0000256" key="3">
    <source>
        <dbReference type="ARBA" id="ARBA00022691"/>
    </source>
</evidence>
<dbReference type="GO" id="GO:0032259">
    <property type="term" value="P:methylation"/>
    <property type="evidence" value="ECO:0007669"/>
    <property type="project" value="UniProtKB-KW"/>
</dbReference>
<dbReference type="Pfam" id="PF07721">
    <property type="entry name" value="TPR_4"/>
    <property type="match status" value="1"/>
</dbReference>
<evidence type="ECO:0000256" key="2">
    <source>
        <dbReference type="ARBA" id="ARBA00022679"/>
    </source>
</evidence>
<keyword evidence="2" id="KW-0808">Transferase</keyword>
<proteinExistence type="predicted"/>
<dbReference type="SMART" id="SM00028">
    <property type="entry name" value="TPR"/>
    <property type="match status" value="2"/>
</dbReference>
<keyword evidence="4" id="KW-0802">TPR repeat</keyword>
<sequence length="602" mass="66701">MSRLREASQLMRQGRPAEAAAIFGEVAKLNPHQPELQNNLGVALKAAGRPKEAVQAYRRALKLKPDYAVAEANLARALLQTGDGAAAVRHFDSAHRKAPEAGFLAEMLDALAGLRFAKPDPALRTILLAMFERRDIDLQRLAPAALSLVLANRAIAKGAEVAWRWYREGGGPPPPLPDDPLLAALLSWTTLPDPRLEAWMVAERRRLLLHGAVNPKSAEPLFLQAMTSEYAWCETEEEAVAVGALLALDRLTPEQAILLGLYRDIASVPAACAALEGIGSGLILDRSVREPEEERILGTALSALTPIADEISEKVRDQYETHPYPRWRSVDGQIRRKSFEAHQRDRFPAMRFDGIDLRAPKLLVAGCGTGRHAIQTAARYEGVEVTAVDLSRRSLGYAARMAQDLGRTNIRFAQADILGLGALEERFDVIECSGVLHHMADPLAGWRVLRGLLKPGGLMRVALYSEIARERFAKLRAEIEATAEDEIAAEIRDRRRDALLLPESDPAAIVWQTGDFYSLSGCRDLLFHRREVRFTWPEIGAAVAELDLKLVGVETASVALRELYLKRFPEDPSATDPANWDKIEREYPESFLAMYQFWCQAA</sequence>
<feature type="repeat" description="TPR" evidence="4">
    <location>
        <begin position="34"/>
        <end position="67"/>
    </location>
</feature>
<feature type="domain" description="Methyltransferase" evidence="5">
    <location>
        <begin position="365"/>
        <end position="480"/>
    </location>
</feature>
<dbReference type="GO" id="GO:0042802">
    <property type="term" value="F:identical protein binding"/>
    <property type="evidence" value="ECO:0007669"/>
    <property type="project" value="InterPro"/>
</dbReference>
<dbReference type="PANTHER" id="PTHR43464">
    <property type="entry name" value="METHYLTRANSFERASE"/>
    <property type="match status" value="1"/>
</dbReference>
<dbReference type="InterPro" id="IPR011717">
    <property type="entry name" value="TPR-4"/>
</dbReference>
<protein>
    <submittedName>
        <fullName evidence="6">Methyltransferase domain-containing protein</fullName>
    </submittedName>
</protein>
<dbReference type="KEGG" id="naci:NUH88_06660"/>
<dbReference type="Gene3D" id="3.40.50.150">
    <property type="entry name" value="Vaccinia Virus protein VP39"/>
    <property type="match status" value="1"/>
</dbReference>
<keyword evidence="7" id="KW-1185">Reference proteome</keyword>
<dbReference type="InterPro" id="IPR029063">
    <property type="entry name" value="SAM-dependent_MTases_sf"/>
</dbReference>
<reference evidence="6" key="1">
    <citation type="submission" date="2022-08" db="EMBL/GenBank/DDBJ databases">
        <title>Nisaea acidiphila sp. nov., isolated from a marine algal debris and emended description of the genus Nisaea Urios et al. 2008.</title>
        <authorList>
            <person name="Kwon K."/>
        </authorList>
    </citation>
    <scope>NUCLEOTIDE SEQUENCE</scope>
    <source>
        <strain evidence="6">MEBiC11861</strain>
    </source>
</reference>
<dbReference type="PANTHER" id="PTHR43464:SF19">
    <property type="entry name" value="UBIQUINONE BIOSYNTHESIS O-METHYLTRANSFERASE, MITOCHONDRIAL"/>
    <property type="match status" value="1"/>
</dbReference>
<evidence type="ECO:0000313" key="7">
    <source>
        <dbReference type="Proteomes" id="UP001060336"/>
    </source>
</evidence>
<evidence type="ECO:0000256" key="4">
    <source>
        <dbReference type="PROSITE-ProRule" id="PRU00339"/>
    </source>
</evidence>
<dbReference type="EMBL" id="CP102480">
    <property type="protein sequence ID" value="UUX51371.1"/>
    <property type="molecule type" value="Genomic_DNA"/>
</dbReference>
<evidence type="ECO:0000313" key="6">
    <source>
        <dbReference type="EMBL" id="UUX51371.1"/>
    </source>
</evidence>
<dbReference type="CDD" id="cd02440">
    <property type="entry name" value="AdoMet_MTases"/>
    <property type="match status" value="1"/>
</dbReference>
<dbReference type="GO" id="GO:0008168">
    <property type="term" value="F:methyltransferase activity"/>
    <property type="evidence" value="ECO:0007669"/>
    <property type="project" value="UniProtKB-KW"/>
</dbReference>
<gene>
    <name evidence="6" type="ORF">NUH88_06660</name>
</gene>
<dbReference type="InterPro" id="IPR019734">
    <property type="entry name" value="TPR_rpt"/>
</dbReference>
<dbReference type="Proteomes" id="UP001060336">
    <property type="component" value="Chromosome"/>
</dbReference>
<dbReference type="PROSITE" id="PS50293">
    <property type="entry name" value="TPR_REGION"/>
    <property type="match status" value="1"/>
</dbReference>
<dbReference type="SUPFAM" id="SSF48452">
    <property type="entry name" value="TPR-like"/>
    <property type="match status" value="1"/>
</dbReference>
<keyword evidence="3" id="KW-0949">S-adenosyl-L-methionine</keyword>
<dbReference type="SUPFAM" id="SSF53335">
    <property type="entry name" value="S-adenosyl-L-methionine-dependent methyltransferases"/>
    <property type="match status" value="1"/>
</dbReference>